<name>A0AA39YMI2_9PEZI</name>
<gene>
    <name evidence="2" type="ORF">B0T16DRAFT_8520</name>
</gene>
<reference evidence="2" key="1">
    <citation type="submission" date="2023-06" db="EMBL/GenBank/DDBJ databases">
        <title>Genome-scale phylogeny and comparative genomics of the fungal order Sordariales.</title>
        <authorList>
            <consortium name="Lawrence Berkeley National Laboratory"/>
            <person name="Hensen N."/>
            <person name="Bonometti L."/>
            <person name="Westerberg I."/>
            <person name="Brannstrom I.O."/>
            <person name="Guillou S."/>
            <person name="Cros-Aarteil S."/>
            <person name="Calhoun S."/>
            <person name="Haridas S."/>
            <person name="Kuo A."/>
            <person name="Mondo S."/>
            <person name="Pangilinan J."/>
            <person name="Riley R."/>
            <person name="Labutti K."/>
            <person name="Andreopoulos B."/>
            <person name="Lipzen A."/>
            <person name="Chen C."/>
            <person name="Yanf M."/>
            <person name="Daum C."/>
            <person name="Ng V."/>
            <person name="Clum A."/>
            <person name="Steindorff A."/>
            <person name="Ohm R."/>
            <person name="Martin F."/>
            <person name="Silar P."/>
            <person name="Natvig D."/>
            <person name="Lalanne C."/>
            <person name="Gautier V."/>
            <person name="Ament-Velasquez S.L."/>
            <person name="Kruys A."/>
            <person name="Hutchinson M.I."/>
            <person name="Powell A.J."/>
            <person name="Barry K."/>
            <person name="Miller A.N."/>
            <person name="Grigoriev I.V."/>
            <person name="Debuchy R."/>
            <person name="Gladieux P."/>
            <person name="Thoren M.H."/>
            <person name="Johannesson H."/>
        </authorList>
    </citation>
    <scope>NUCLEOTIDE SEQUENCE</scope>
    <source>
        <strain evidence="2">SMH2532-1</strain>
    </source>
</reference>
<dbReference type="Proteomes" id="UP001174936">
    <property type="component" value="Unassembled WGS sequence"/>
</dbReference>
<evidence type="ECO:0000313" key="3">
    <source>
        <dbReference type="Proteomes" id="UP001174936"/>
    </source>
</evidence>
<comment type="caution">
    <text evidence="2">The sequence shown here is derived from an EMBL/GenBank/DDBJ whole genome shotgun (WGS) entry which is preliminary data.</text>
</comment>
<proteinExistence type="predicted"/>
<sequence length="204" mass="21842">MESPDVLAFLTLLGTLCYVSWRLTLALWDTRNPSGPATSGQPLTATATESHPPSPPLPTHPIIQGGFNISIREFPTLASITTPKTKMTDPATMRRRWSNRSITVDTNGRLGMRACAGQQSVHVTSGHACWCSPRAQPAHRLNGSSALGHVCAVRHTCTLCVAVLRLPACQMVPGCILRHRQSGGTMPASSAARVICSFCAERSS</sequence>
<evidence type="ECO:0000256" key="1">
    <source>
        <dbReference type="SAM" id="MobiDB-lite"/>
    </source>
</evidence>
<accession>A0AA39YMI2</accession>
<evidence type="ECO:0000313" key="2">
    <source>
        <dbReference type="EMBL" id="KAK0655273.1"/>
    </source>
</evidence>
<protein>
    <submittedName>
        <fullName evidence="2">Uncharacterized protein</fullName>
    </submittedName>
</protein>
<keyword evidence="3" id="KW-1185">Reference proteome</keyword>
<feature type="compositionally biased region" description="Polar residues" evidence="1">
    <location>
        <begin position="34"/>
        <end position="49"/>
    </location>
</feature>
<organism evidence="2 3">
    <name type="scientific">Cercophora newfieldiana</name>
    <dbReference type="NCBI Taxonomy" id="92897"/>
    <lineage>
        <taxon>Eukaryota</taxon>
        <taxon>Fungi</taxon>
        <taxon>Dikarya</taxon>
        <taxon>Ascomycota</taxon>
        <taxon>Pezizomycotina</taxon>
        <taxon>Sordariomycetes</taxon>
        <taxon>Sordariomycetidae</taxon>
        <taxon>Sordariales</taxon>
        <taxon>Lasiosphaeriaceae</taxon>
        <taxon>Cercophora</taxon>
    </lineage>
</organism>
<feature type="region of interest" description="Disordered" evidence="1">
    <location>
        <begin position="34"/>
        <end position="60"/>
    </location>
</feature>
<dbReference type="AlphaFoldDB" id="A0AA39YMI2"/>
<dbReference type="EMBL" id="JAULSV010000001">
    <property type="protein sequence ID" value="KAK0655273.1"/>
    <property type="molecule type" value="Genomic_DNA"/>
</dbReference>